<dbReference type="PANTHER" id="PTHR11351:SF31">
    <property type="entry name" value="DESATURASE 1, ISOFORM A-RELATED"/>
    <property type="match status" value="1"/>
</dbReference>
<evidence type="ECO:0000256" key="8">
    <source>
        <dbReference type="ARBA" id="ARBA00023098"/>
    </source>
</evidence>
<dbReference type="PANTHER" id="PTHR11351">
    <property type="entry name" value="ACYL-COA DESATURASE"/>
    <property type="match status" value="1"/>
</dbReference>
<dbReference type="InterPro" id="IPR015876">
    <property type="entry name" value="Acyl-CoA_DS"/>
</dbReference>
<evidence type="ECO:0000313" key="11">
    <source>
        <dbReference type="EnsemblMetazoa" id="MESCA006052-PA"/>
    </source>
</evidence>
<comment type="subcellular location">
    <subcellularLocation>
        <location evidence="1">Membrane</location>
        <topology evidence="1">Multi-pass membrane protein</topology>
    </subcellularLocation>
</comment>
<reference evidence="11" key="2">
    <citation type="submission" date="2015-06" db="UniProtKB">
        <authorList>
            <consortium name="EnsemblMetazoa"/>
        </authorList>
    </citation>
    <scope>IDENTIFICATION</scope>
</reference>
<keyword evidence="10" id="KW-0275">Fatty acid biosynthesis</keyword>
<evidence type="ECO:0000256" key="1">
    <source>
        <dbReference type="ARBA" id="ARBA00004141"/>
    </source>
</evidence>
<dbReference type="STRING" id="36166.T1GQY6"/>
<evidence type="ECO:0000256" key="6">
    <source>
        <dbReference type="ARBA" id="ARBA00022989"/>
    </source>
</evidence>
<evidence type="ECO:0008006" key="13">
    <source>
        <dbReference type="Google" id="ProtNLM"/>
    </source>
</evidence>
<keyword evidence="5" id="KW-0276">Fatty acid metabolism</keyword>
<dbReference type="GO" id="GO:0004768">
    <property type="term" value="F:stearoyl-CoA 9-desaturase activity"/>
    <property type="evidence" value="ECO:0007669"/>
    <property type="project" value="TreeGrafter"/>
</dbReference>
<keyword evidence="8" id="KW-0443">Lipid metabolism</keyword>
<dbReference type="EMBL" id="CAQQ02173660">
    <property type="status" value="NOT_ANNOTATED_CDS"/>
    <property type="molecule type" value="Genomic_DNA"/>
</dbReference>
<evidence type="ECO:0000313" key="12">
    <source>
        <dbReference type="Proteomes" id="UP000015102"/>
    </source>
</evidence>
<dbReference type="EnsemblMetazoa" id="MESCA006052-RA">
    <property type="protein sequence ID" value="MESCA006052-PA"/>
    <property type="gene ID" value="MESCA006052"/>
</dbReference>
<keyword evidence="9" id="KW-0472">Membrane</keyword>
<evidence type="ECO:0000256" key="9">
    <source>
        <dbReference type="ARBA" id="ARBA00023136"/>
    </source>
</evidence>
<proteinExistence type="inferred from homology"/>
<keyword evidence="6" id="KW-1133">Transmembrane helix</keyword>
<keyword evidence="12" id="KW-1185">Reference proteome</keyword>
<keyword evidence="3" id="KW-0444">Lipid biosynthesis</keyword>
<evidence type="ECO:0000256" key="2">
    <source>
        <dbReference type="ARBA" id="ARBA00009295"/>
    </source>
</evidence>
<keyword evidence="4" id="KW-0812">Transmembrane</keyword>
<dbReference type="AlphaFoldDB" id="T1GQY6"/>
<accession>T1GQY6</accession>
<dbReference type="Proteomes" id="UP000015102">
    <property type="component" value="Unassembled WGS sequence"/>
</dbReference>
<dbReference type="HOGENOM" id="CLU_2796897_0_0_1"/>
<keyword evidence="7" id="KW-0560">Oxidoreductase</keyword>
<comment type="similarity">
    <text evidence="2">Belongs to the fatty acid desaturase type 1 family.</text>
</comment>
<organism evidence="11 12">
    <name type="scientific">Megaselia scalaris</name>
    <name type="common">Humpbacked fly</name>
    <name type="synonym">Phora scalaris</name>
    <dbReference type="NCBI Taxonomy" id="36166"/>
    <lineage>
        <taxon>Eukaryota</taxon>
        <taxon>Metazoa</taxon>
        <taxon>Ecdysozoa</taxon>
        <taxon>Arthropoda</taxon>
        <taxon>Hexapoda</taxon>
        <taxon>Insecta</taxon>
        <taxon>Pterygota</taxon>
        <taxon>Neoptera</taxon>
        <taxon>Endopterygota</taxon>
        <taxon>Diptera</taxon>
        <taxon>Brachycera</taxon>
        <taxon>Muscomorpha</taxon>
        <taxon>Platypezoidea</taxon>
        <taxon>Phoridae</taxon>
        <taxon>Megaseliini</taxon>
        <taxon>Megaselia</taxon>
    </lineage>
</organism>
<evidence type="ECO:0000256" key="10">
    <source>
        <dbReference type="ARBA" id="ARBA00023160"/>
    </source>
</evidence>
<evidence type="ECO:0000256" key="4">
    <source>
        <dbReference type="ARBA" id="ARBA00022692"/>
    </source>
</evidence>
<evidence type="ECO:0000256" key="7">
    <source>
        <dbReference type="ARBA" id="ARBA00023002"/>
    </source>
</evidence>
<protein>
    <recommendedName>
        <fullName evidence="13">Fatty acid desaturase domain-containing protein</fullName>
    </recommendedName>
</protein>
<sequence length="68" mass="7943">MVAGGEGWHNYHHTFPWDYRTAELGMPFNLTTHIIDFLASIGQVYERKTVSETTSTLKWERRTSTRGR</sequence>
<evidence type="ECO:0000256" key="3">
    <source>
        <dbReference type="ARBA" id="ARBA00022516"/>
    </source>
</evidence>
<evidence type="ECO:0000256" key="5">
    <source>
        <dbReference type="ARBA" id="ARBA00022832"/>
    </source>
</evidence>
<dbReference type="EMBL" id="CAQQ02173659">
    <property type="status" value="NOT_ANNOTATED_CDS"/>
    <property type="molecule type" value="Genomic_DNA"/>
</dbReference>
<name>T1GQY6_MEGSC</name>
<dbReference type="GO" id="GO:0005789">
    <property type="term" value="C:endoplasmic reticulum membrane"/>
    <property type="evidence" value="ECO:0007669"/>
    <property type="project" value="TreeGrafter"/>
</dbReference>
<reference evidence="12" key="1">
    <citation type="submission" date="2013-02" db="EMBL/GenBank/DDBJ databases">
        <authorList>
            <person name="Hughes D."/>
        </authorList>
    </citation>
    <scope>NUCLEOTIDE SEQUENCE</scope>
    <source>
        <strain>Durham</strain>
        <strain evidence="12">NC isolate 2 -- Noor lab</strain>
    </source>
</reference>
<dbReference type="GO" id="GO:0006636">
    <property type="term" value="P:unsaturated fatty acid biosynthetic process"/>
    <property type="evidence" value="ECO:0007669"/>
    <property type="project" value="TreeGrafter"/>
</dbReference>
<dbReference type="GO" id="GO:0005506">
    <property type="term" value="F:iron ion binding"/>
    <property type="evidence" value="ECO:0007669"/>
    <property type="project" value="TreeGrafter"/>
</dbReference>